<dbReference type="InterPro" id="IPR014721">
    <property type="entry name" value="Ribsml_uS5_D2-typ_fold_subgr"/>
</dbReference>
<dbReference type="PANTHER" id="PTHR32039">
    <property type="entry name" value="MAGNESIUM-CHELATASE SUBUNIT CHLI"/>
    <property type="match status" value="1"/>
</dbReference>
<feature type="domain" description="Mg chelatase-related protein C-terminal" evidence="3">
    <location>
        <begin position="419"/>
        <end position="507"/>
    </location>
</feature>
<feature type="domain" description="Magnesium chelatase ChlI-like catalytic" evidence="2">
    <location>
        <begin position="201"/>
        <end position="292"/>
    </location>
</feature>
<sequence>MLVTLQSGLVQFLHATPITVEVSITRGIKYFIVGLADTALKESKQRIYTAIKNTQYHWPGQRITINLAPTTTRKFGTLLELPIALGVLAASGQFPTDRLEEYLIAGTLGLDGDIVPFEQPYQLLELAKRLGKKGVVLNTYSAQYTHPNERQQPATCVVRSLKEAVLFFQTGHLPAAANAALRPPQSQLAQWSQQRADFGYFSEVAGQRPLKRALEVAAAGGHHALIVGPPGVGKTMLCERLPSILPPITPCDLPWLKGIHSSGTSEEQTSVFHNLRPFLKRSPPLTKRQLFGSLPDITLKVVRQFRNTRLPFDPPIAVPKVLGDVLATLGGVYLVDELHTTSARIRDMLLQPMNDYVHQLIGIMNPCHCGNFGHHDRECRCTASSLSGYQGMLSGALMERFDIYLFVPSMSWQEEEIIERSEAIYQRVYDAWIMQIKRQGKQNAQLTLNELEAYSMMTKRDWRAFYRMAAKHNVSNRVRRSWLALSRTLADLDKIEAVTMHHIVAGLALMNPDRKEYGQDFDAVKGRSSAGKDRTKRPRA</sequence>
<dbReference type="InterPro" id="IPR025158">
    <property type="entry name" value="Mg_chelat-rel_C"/>
</dbReference>
<dbReference type="Pfam" id="PF13541">
    <property type="entry name" value="ChlI"/>
    <property type="match status" value="1"/>
</dbReference>
<dbReference type="Pfam" id="PF13335">
    <property type="entry name" value="Mg_chelatase_C"/>
    <property type="match status" value="1"/>
</dbReference>
<feature type="domain" description="Magnesium chelatase ChlI-like catalytic" evidence="2">
    <location>
        <begin position="358"/>
        <end position="413"/>
    </location>
</feature>
<dbReference type="AlphaFoldDB" id="E0Y0V8"/>
<dbReference type="PANTHER" id="PTHR32039:SF7">
    <property type="entry name" value="COMPETENCE PROTEIN COMM"/>
    <property type="match status" value="1"/>
</dbReference>
<accession>E0Y0V8</accession>
<reference evidence="4" key="1">
    <citation type="journal article" date="2011" name="Environ. Microbiol.">
        <title>Time-series analyses of Monterey Bay coastal microbial picoplankton using a 'genome proxy' microarray.</title>
        <authorList>
            <person name="Rich V.I."/>
            <person name="Pham V.D."/>
            <person name="Eppley J."/>
            <person name="Shi Y."/>
            <person name="DeLong E.F."/>
        </authorList>
    </citation>
    <scope>NUCLEOTIDE SEQUENCE</scope>
</reference>
<evidence type="ECO:0000259" key="2">
    <source>
        <dbReference type="Pfam" id="PF01078"/>
    </source>
</evidence>
<feature type="compositionally biased region" description="Basic and acidic residues" evidence="1">
    <location>
        <begin position="520"/>
        <end position="533"/>
    </location>
</feature>
<dbReference type="Pfam" id="PF01078">
    <property type="entry name" value="Mg_chelatase"/>
    <property type="match status" value="2"/>
</dbReference>
<proteinExistence type="predicted"/>
<dbReference type="InterPro" id="IPR045006">
    <property type="entry name" value="CHLI-like"/>
</dbReference>
<feature type="region of interest" description="Disordered" evidence="1">
    <location>
        <begin position="520"/>
        <end position="540"/>
    </location>
</feature>
<protein>
    <recommendedName>
        <fullName evidence="5">AAA+ ATPase domain-containing protein</fullName>
    </recommendedName>
</protein>
<dbReference type="InterPro" id="IPR000523">
    <property type="entry name" value="Mg_chelatse_chII-like_cat_dom"/>
</dbReference>
<dbReference type="Gene3D" id="3.30.230.10">
    <property type="match status" value="1"/>
</dbReference>
<evidence type="ECO:0000259" key="3">
    <source>
        <dbReference type="Pfam" id="PF13335"/>
    </source>
</evidence>
<dbReference type="Gene3D" id="3.40.50.300">
    <property type="entry name" value="P-loop containing nucleotide triphosphate hydrolases"/>
    <property type="match status" value="1"/>
</dbReference>
<dbReference type="GO" id="GO:0005524">
    <property type="term" value="F:ATP binding"/>
    <property type="evidence" value="ECO:0007669"/>
    <property type="project" value="InterPro"/>
</dbReference>
<evidence type="ECO:0008006" key="5">
    <source>
        <dbReference type="Google" id="ProtNLM"/>
    </source>
</evidence>
<dbReference type="SUPFAM" id="SSF54211">
    <property type="entry name" value="Ribosomal protein S5 domain 2-like"/>
    <property type="match status" value="1"/>
</dbReference>
<dbReference type="InterPro" id="IPR027417">
    <property type="entry name" value="P-loop_NTPase"/>
</dbReference>
<organism evidence="4">
    <name type="scientific">uncultured Sphingobacterium sp. EB080_L08E11</name>
    <dbReference type="NCBI Taxonomy" id="710992"/>
    <lineage>
        <taxon>Bacteria</taxon>
        <taxon>Pseudomonadati</taxon>
        <taxon>Bacteroidota</taxon>
        <taxon>Sphingobacteriia</taxon>
        <taxon>Sphingobacteriales</taxon>
        <taxon>Sphingobacteriaceae</taxon>
        <taxon>Sphingobacterium</taxon>
        <taxon>environmental samples</taxon>
    </lineage>
</organism>
<name>E0Y0V8_9SPHI</name>
<dbReference type="EMBL" id="GU474939">
    <property type="protein sequence ID" value="ADI20299.1"/>
    <property type="molecule type" value="Genomic_DNA"/>
</dbReference>
<dbReference type="InterPro" id="IPR020568">
    <property type="entry name" value="Ribosomal_Su5_D2-typ_SF"/>
</dbReference>
<evidence type="ECO:0000256" key="1">
    <source>
        <dbReference type="SAM" id="MobiDB-lite"/>
    </source>
</evidence>
<evidence type="ECO:0000313" key="4">
    <source>
        <dbReference type="EMBL" id="ADI20299.1"/>
    </source>
</evidence>
<dbReference type="SUPFAM" id="SSF52540">
    <property type="entry name" value="P-loop containing nucleoside triphosphate hydrolases"/>
    <property type="match status" value="1"/>
</dbReference>